<evidence type="ECO:0000313" key="3">
    <source>
        <dbReference type="Proteomes" id="UP000277579"/>
    </source>
</evidence>
<dbReference type="AlphaFoldDB" id="A0A495MI80"/>
<feature type="domain" description="YdhG-like" evidence="1">
    <location>
        <begin position="26"/>
        <end position="127"/>
    </location>
</feature>
<proteinExistence type="predicted"/>
<dbReference type="EMBL" id="RBLC01000001">
    <property type="protein sequence ID" value="RKS25055.1"/>
    <property type="molecule type" value="Genomic_DNA"/>
</dbReference>
<keyword evidence="3" id="KW-1185">Reference proteome</keyword>
<dbReference type="Proteomes" id="UP000277579">
    <property type="component" value="Unassembled WGS sequence"/>
</dbReference>
<gene>
    <name evidence="2" type="ORF">CLV94_0085</name>
</gene>
<comment type="caution">
    <text evidence="2">The sequence shown here is derived from an EMBL/GenBank/DDBJ whole genome shotgun (WGS) entry which is preliminary data.</text>
</comment>
<dbReference type="RefSeq" id="WP_121374495.1">
    <property type="nucleotide sequence ID" value="NZ_RBLC01000001.1"/>
</dbReference>
<dbReference type="Pfam" id="PF08818">
    <property type="entry name" value="DUF1801"/>
    <property type="match status" value="1"/>
</dbReference>
<protein>
    <submittedName>
        <fullName evidence="2">Uncharacterized protein DUF1801</fullName>
    </submittedName>
</protein>
<dbReference type="OrthoDB" id="5951444at2"/>
<organism evidence="2 3">
    <name type="scientific">Flavobacterium endophyticum</name>
    <dbReference type="NCBI Taxonomy" id="1540163"/>
    <lineage>
        <taxon>Bacteria</taxon>
        <taxon>Pseudomonadati</taxon>
        <taxon>Bacteroidota</taxon>
        <taxon>Flavobacteriia</taxon>
        <taxon>Flavobacteriales</taxon>
        <taxon>Flavobacteriaceae</taxon>
        <taxon>Flavobacterium</taxon>
    </lineage>
</organism>
<accession>A0A495MI80</accession>
<evidence type="ECO:0000313" key="2">
    <source>
        <dbReference type="EMBL" id="RKS25055.1"/>
    </source>
</evidence>
<reference evidence="2 3" key="1">
    <citation type="submission" date="2018-10" db="EMBL/GenBank/DDBJ databases">
        <title>Genomic Encyclopedia of Archaeal and Bacterial Type Strains, Phase II (KMG-II): from individual species to whole genera.</title>
        <authorList>
            <person name="Goeker M."/>
        </authorList>
    </citation>
    <scope>NUCLEOTIDE SEQUENCE [LARGE SCALE GENOMIC DNA]</scope>
    <source>
        <strain evidence="2 3">DSM 29537</strain>
    </source>
</reference>
<name>A0A495MI80_9FLAO</name>
<sequence>MAKNKTTETQSSVTDFINTVPDETKRNDCFQIAAIYEELTGYPPKMWGGSIIGYGSYHYKYNSGHEGDMPYAAFSPRKDSIVLYIDEFETREELLQKLGKHKTGKVCVYIKKLADIDIDIMKQLITASTKHAKALYP</sequence>
<evidence type="ECO:0000259" key="1">
    <source>
        <dbReference type="Pfam" id="PF08818"/>
    </source>
</evidence>
<dbReference type="InterPro" id="IPR014922">
    <property type="entry name" value="YdhG-like"/>
</dbReference>